<dbReference type="Gene3D" id="3.40.630.30">
    <property type="match status" value="1"/>
</dbReference>
<dbReference type="PANTHER" id="PTHR43441:SF10">
    <property type="entry name" value="ACETYLTRANSFERASE"/>
    <property type="match status" value="1"/>
</dbReference>
<dbReference type="Pfam" id="PF13302">
    <property type="entry name" value="Acetyltransf_3"/>
    <property type="match status" value="1"/>
</dbReference>
<dbReference type="InterPro" id="IPR016181">
    <property type="entry name" value="Acyl_CoA_acyltransferase"/>
</dbReference>
<dbReference type="EMBL" id="JBEOZY010000012">
    <property type="protein sequence ID" value="MER6165956.1"/>
    <property type="molecule type" value="Genomic_DNA"/>
</dbReference>
<reference evidence="2 3" key="1">
    <citation type="submission" date="2024-06" db="EMBL/GenBank/DDBJ databases">
        <title>The Natural Products Discovery Center: Release of the First 8490 Sequenced Strains for Exploring Actinobacteria Biosynthetic Diversity.</title>
        <authorList>
            <person name="Kalkreuter E."/>
            <person name="Kautsar S.A."/>
            <person name="Yang D."/>
            <person name="Bader C.D."/>
            <person name="Teijaro C.N."/>
            <person name="Fluegel L."/>
            <person name="Davis C.M."/>
            <person name="Simpson J.R."/>
            <person name="Lauterbach L."/>
            <person name="Steele A.D."/>
            <person name="Gui C."/>
            <person name="Meng S."/>
            <person name="Li G."/>
            <person name="Viehrig K."/>
            <person name="Ye F."/>
            <person name="Su P."/>
            <person name="Kiefer A.F."/>
            <person name="Nichols A."/>
            <person name="Cepeda A.J."/>
            <person name="Yan W."/>
            <person name="Fan B."/>
            <person name="Jiang Y."/>
            <person name="Adhikari A."/>
            <person name="Zheng C.-J."/>
            <person name="Schuster L."/>
            <person name="Cowan T.M."/>
            <person name="Smanski M.J."/>
            <person name="Chevrette M.G."/>
            <person name="De Carvalho L.P.S."/>
            <person name="Shen B."/>
        </authorList>
    </citation>
    <scope>NUCLEOTIDE SEQUENCE [LARGE SCALE GENOMIC DNA]</scope>
    <source>
        <strain evidence="2 3">NPDC001615</strain>
    </source>
</reference>
<comment type="caution">
    <text evidence="2">The sequence shown here is derived from an EMBL/GenBank/DDBJ whole genome shotgun (WGS) entry which is preliminary data.</text>
</comment>
<accession>A0ABV1SW43</accession>
<dbReference type="PANTHER" id="PTHR43441">
    <property type="entry name" value="RIBOSOMAL-PROTEIN-SERINE ACETYLTRANSFERASE"/>
    <property type="match status" value="1"/>
</dbReference>
<protein>
    <submittedName>
        <fullName evidence="2">GNAT family N-acetyltransferase</fullName>
    </submittedName>
</protein>
<evidence type="ECO:0000313" key="2">
    <source>
        <dbReference type="EMBL" id="MER6165956.1"/>
    </source>
</evidence>
<dbReference type="Proteomes" id="UP001496720">
    <property type="component" value="Unassembled WGS sequence"/>
</dbReference>
<sequence>MGHTRMYTLDPSLAHHAPRGHGLRLLPWDAASDADAETWLRGCLDPEFQRWNTPLKLWTDLAGARESLRGRARDAADGRSASFRITDDESGTTLGHIGLNEISRQMKVARVGYWVLPEARGRGVATRALLLTSRWSYAELGLHRLELGHAVGHEVSCRVAERSGYRAEGILREAMFEAGRHDAFRDVHLHARLATDEEPAPPEAR</sequence>
<dbReference type="PROSITE" id="PS51186">
    <property type="entry name" value="GNAT"/>
    <property type="match status" value="1"/>
</dbReference>
<evidence type="ECO:0000259" key="1">
    <source>
        <dbReference type="PROSITE" id="PS51186"/>
    </source>
</evidence>
<name>A0ABV1SW43_9ACTN</name>
<evidence type="ECO:0000313" key="3">
    <source>
        <dbReference type="Proteomes" id="UP001496720"/>
    </source>
</evidence>
<proteinExistence type="predicted"/>
<gene>
    <name evidence="2" type="ORF">ABT188_15505</name>
</gene>
<organism evidence="2 3">
    <name type="scientific">Streptomyces violaceorubidus</name>
    <dbReference type="NCBI Taxonomy" id="284042"/>
    <lineage>
        <taxon>Bacteria</taxon>
        <taxon>Bacillati</taxon>
        <taxon>Actinomycetota</taxon>
        <taxon>Actinomycetes</taxon>
        <taxon>Kitasatosporales</taxon>
        <taxon>Streptomycetaceae</taxon>
        <taxon>Streptomyces</taxon>
    </lineage>
</organism>
<dbReference type="InterPro" id="IPR000182">
    <property type="entry name" value="GNAT_dom"/>
</dbReference>
<feature type="domain" description="N-acetyltransferase" evidence="1">
    <location>
        <begin position="23"/>
        <end position="186"/>
    </location>
</feature>
<dbReference type="InterPro" id="IPR051908">
    <property type="entry name" value="Ribosomal_N-acetyltransferase"/>
</dbReference>
<dbReference type="RefSeq" id="WP_352147670.1">
    <property type="nucleotide sequence ID" value="NZ_JBEOZY010000012.1"/>
</dbReference>
<dbReference type="SUPFAM" id="SSF55729">
    <property type="entry name" value="Acyl-CoA N-acyltransferases (Nat)"/>
    <property type="match status" value="1"/>
</dbReference>
<keyword evidence="3" id="KW-1185">Reference proteome</keyword>